<keyword evidence="2" id="KW-1185">Reference proteome</keyword>
<organism evidence="1 2">
    <name type="scientific">Artemia franciscana</name>
    <name type="common">Brine shrimp</name>
    <name type="synonym">Artemia sanfranciscana</name>
    <dbReference type="NCBI Taxonomy" id="6661"/>
    <lineage>
        <taxon>Eukaryota</taxon>
        <taxon>Metazoa</taxon>
        <taxon>Ecdysozoa</taxon>
        <taxon>Arthropoda</taxon>
        <taxon>Crustacea</taxon>
        <taxon>Branchiopoda</taxon>
        <taxon>Anostraca</taxon>
        <taxon>Artemiidae</taxon>
        <taxon>Artemia</taxon>
    </lineage>
</organism>
<comment type="caution">
    <text evidence="1">The sequence shown here is derived from an EMBL/GenBank/DDBJ whole genome shotgun (WGS) entry which is preliminary data.</text>
</comment>
<dbReference type="Proteomes" id="UP001187531">
    <property type="component" value="Unassembled WGS sequence"/>
</dbReference>
<accession>A0AA88HCA1</accession>
<gene>
    <name evidence="1" type="ORF">QYM36_016456</name>
</gene>
<proteinExistence type="predicted"/>
<dbReference type="EMBL" id="JAVRJZ010000020">
    <property type="protein sequence ID" value="KAK2706415.1"/>
    <property type="molecule type" value="Genomic_DNA"/>
</dbReference>
<sequence length="102" mass="11249">MLQAVTKDVPSHDLKSVVGDLSAKVGADRQYCPEVLGCHSIGEMNETSVLLVDYVLSNDLTVKRKIKSKLPYIKTFENTLLDARDFQGADVNSDHILVVAEM</sequence>
<protein>
    <submittedName>
        <fullName evidence="1">Uncharacterized protein</fullName>
    </submittedName>
</protein>
<evidence type="ECO:0000313" key="2">
    <source>
        <dbReference type="Proteomes" id="UP001187531"/>
    </source>
</evidence>
<name>A0AA88HCA1_ARTSF</name>
<evidence type="ECO:0000313" key="1">
    <source>
        <dbReference type="EMBL" id="KAK2706415.1"/>
    </source>
</evidence>
<dbReference type="AlphaFoldDB" id="A0AA88HCA1"/>
<reference evidence="1" key="1">
    <citation type="submission" date="2023-07" db="EMBL/GenBank/DDBJ databases">
        <title>Chromosome-level genome assembly of Artemia franciscana.</title>
        <authorList>
            <person name="Jo E."/>
        </authorList>
    </citation>
    <scope>NUCLEOTIDE SEQUENCE</scope>
    <source>
        <tissue evidence="1">Whole body</tissue>
    </source>
</reference>